<evidence type="ECO:0000313" key="1">
    <source>
        <dbReference type="EMBL" id="KAK7490255.1"/>
    </source>
</evidence>
<dbReference type="Proteomes" id="UP001519460">
    <property type="component" value="Unassembled WGS sequence"/>
</dbReference>
<dbReference type="EMBL" id="JACVVK020000128">
    <property type="protein sequence ID" value="KAK7490255.1"/>
    <property type="molecule type" value="Genomic_DNA"/>
</dbReference>
<evidence type="ECO:0000313" key="2">
    <source>
        <dbReference type="Proteomes" id="UP001519460"/>
    </source>
</evidence>
<reference evidence="1 2" key="1">
    <citation type="journal article" date="2023" name="Sci. Data">
        <title>Genome assembly of the Korean intertidal mud-creeper Batillaria attramentaria.</title>
        <authorList>
            <person name="Patra A.K."/>
            <person name="Ho P.T."/>
            <person name="Jun S."/>
            <person name="Lee S.J."/>
            <person name="Kim Y."/>
            <person name="Won Y.J."/>
        </authorList>
    </citation>
    <scope>NUCLEOTIDE SEQUENCE [LARGE SCALE GENOMIC DNA]</scope>
    <source>
        <strain evidence="1">Wonlab-2016</strain>
    </source>
</reference>
<accession>A0ABD0KTU2</accession>
<comment type="caution">
    <text evidence="1">The sequence shown here is derived from an EMBL/GenBank/DDBJ whole genome shotgun (WGS) entry which is preliminary data.</text>
</comment>
<dbReference type="AlphaFoldDB" id="A0ABD0KTU2"/>
<proteinExistence type="predicted"/>
<sequence>MLPASQTHRFGSTQSQAHTDGIEWMRDDIIRMIWMKLEVSVVKLKDVSCSVAVGTNLDLQQQICFSKKLQSRYLPAHFSKCPDVFLLPS</sequence>
<protein>
    <submittedName>
        <fullName evidence="1">Uncharacterized protein</fullName>
    </submittedName>
</protein>
<keyword evidence="2" id="KW-1185">Reference proteome</keyword>
<organism evidence="1 2">
    <name type="scientific">Batillaria attramentaria</name>
    <dbReference type="NCBI Taxonomy" id="370345"/>
    <lineage>
        <taxon>Eukaryota</taxon>
        <taxon>Metazoa</taxon>
        <taxon>Spiralia</taxon>
        <taxon>Lophotrochozoa</taxon>
        <taxon>Mollusca</taxon>
        <taxon>Gastropoda</taxon>
        <taxon>Caenogastropoda</taxon>
        <taxon>Sorbeoconcha</taxon>
        <taxon>Cerithioidea</taxon>
        <taxon>Batillariidae</taxon>
        <taxon>Batillaria</taxon>
    </lineage>
</organism>
<name>A0ABD0KTU2_9CAEN</name>
<gene>
    <name evidence="1" type="ORF">BaRGS_00018416</name>
</gene>